<evidence type="ECO:0000256" key="1">
    <source>
        <dbReference type="SAM" id="MobiDB-lite"/>
    </source>
</evidence>
<gene>
    <name evidence="3" type="ORF">Sphch_2695</name>
</gene>
<keyword evidence="2" id="KW-0812">Transmembrane</keyword>
<sequence length="62" mass="7053">MSEDRELDPKEWEKLKDADEHPVDSADASPLHLDEEGRNNLVFMIVTLVGLLFAGLLLGIYW</sequence>
<feature type="region of interest" description="Disordered" evidence="1">
    <location>
        <begin position="1"/>
        <end position="30"/>
    </location>
</feature>
<feature type="compositionally biased region" description="Basic and acidic residues" evidence="1">
    <location>
        <begin position="7"/>
        <end position="24"/>
    </location>
</feature>
<reference evidence="3 4" key="1">
    <citation type="submission" date="2011-05" db="EMBL/GenBank/DDBJ databases">
        <title>Complete sequence of chromosome 1 of Sphingobium chlorophenolicum L-1.</title>
        <authorList>
            <consortium name="US DOE Joint Genome Institute"/>
            <person name="Lucas S."/>
            <person name="Han J."/>
            <person name="Lapidus A."/>
            <person name="Cheng J.-F."/>
            <person name="Goodwin L."/>
            <person name="Pitluck S."/>
            <person name="Peters L."/>
            <person name="Daligault H."/>
            <person name="Han C."/>
            <person name="Tapia R."/>
            <person name="Land M."/>
            <person name="Hauser L."/>
            <person name="Kyrpides N."/>
            <person name="Ivanova N."/>
            <person name="Pagani I."/>
            <person name="Turner P."/>
            <person name="Copley S."/>
            <person name="Woyke T."/>
        </authorList>
    </citation>
    <scope>NUCLEOTIDE SEQUENCE [LARGE SCALE GENOMIC DNA]</scope>
    <source>
        <strain evidence="3 4">L-1</strain>
    </source>
</reference>
<dbReference type="EMBL" id="CP002798">
    <property type="protein sequence ID" value="AEG50338.1"/>
    <property type="molecule type" value="Genomic_DNA"/>
</dbReference>
<dbReference type="KEGG" id="sch:Sphch_2695"/>
<evidence type="ECO:0000313" key="3">
    <source>
        <dbReference type="EMBL" id="AEG50338.1"/>
    </source>
</evidence>
<keyword evidence="2" id="KW-1133">Transmembrane helix</keyword>
<organism evidence="3 4">
    <name type="scientific">Sphingobium chlorophenolicum L-1</name>
    <dbReference type="NCBI Taxonomy" id="690566"/>
    <lineage>
        <taxon>Bacteria</taxon>
        <taxon>Pseudomonadati</taxon>
        <taxon>Pseudomonadota</taxon>
        <taxon>Alphaproteobacteria</taxon>
        <taxon>Sphingomonadales</taxon>
        <taxon>Sphingomonadaceae</taxon>
        <taxon>Sphingobium</taxon>
    </lineage>
</organism>
<dbReference type="HOGENOM" id="CLU_2901885_0_0_5"/>
<evidence type="ECO:0000256" key="2">
    <source>
        <dbReference type="SAM" id="Phobius"/>
    </source>
</evidence>
<feature type="transmembrane region" description="Helical" evidence="2">
    <location>
        <begin position="41"/>
        <end position="61"/>
    </location>
</feature>
<dbReference type="AlphaFoldDB" id="F6F0L6"/>
<proteinExistence type="predicted"/>
<keyword evidence="2" id="KW-0472">Membrane</keyword>
<name>F6F0L6_SPHCR</name>
<dbReference type="RefSeq" id="WP_013848574.1">
    <property type="nucleotide sequence ID" value="NC_015593.1"/>
</dbReference>
<dbReference type="Proteomes" id="UP000007150">
    <property type="component" value="Chromosome 1"/>
</dbReference>
<accession>F6F0L6</accession>
<protein>
    <submittedName>
        <fullName evidence="3">Uncharacterized protein</fullName>
    </submittedName>
</protein>
<keyword evidence="4" id="KW-1185">Reference proteome</keyword>
<evidence type="ECO:0000313" key="4">
    <source>
        <dbReference type="Proteomes" id="UP000007150"/>
    </source>
</evidence>
<dbReference type="STRING" id="690566.Sphch_2695"/>